<comment type="caution">
    <text evidence="2">The sequence shown here is derived from an EMBL/GenBank/DDBJ whole genome shotgun (WGS) entry which is preliminary data.</text>
</comment>
<keyword evidence="3" id="KW-1185">Reference proteome</keyword>
<feature type="region of interest" description="Disordered" evidence="1">
    <location>
        <begin position="1"/>
        <end position="174"/>
    </location>
</feature>
<feature type="non-terminal residue" evidence="2">
    <location>
        <position position="1"/>
    </location>
</feature>
<reference evidence="2" key="1">
    <citation type="submission" date="2019-04" db="EMBL/GenBank/DDBJ databases">
        <authorList>
            <person name="Alioto T."/>
            <person name="Alioto T."/>
        </authorList>
    </citation>
    <scope>NUCLEOTIDE SEQUENCE [LARGE SCALE GENOMIC DNA]</scope>
</reference>
<feature type="non-terminal residue" evidence="2">
    <location>
        <position position="174"/>
    </location>
</feature>
<evidence type="ECO:0000313" key="3">
    <source>
        <dbReference type="Proteomes" id="UP000335636"/>
    </source>
</evidence>
<sequence>EPSGGALGTRSGASAPPQPPALPCTVRTGTQVPAPRCAGRGAAAPLGTRQRAPLQQLAGGRAERLRELGQLLALGPAPRPELRPGAGFPQLREPAGAEGADPPPRSPPAPGGQRQAKRECGRARRARPARSALETPRAPRALAPCDPPRLLAGPGLRCPLAEPLHSPPRKVEKR</sequence>
<protein>
    <submittedName>
        <fullName evidence="2">Uncharacterized protein</fullName>
    </submittedName>
</protein>
<accession>A0A5E4CLH6</accession>
<dbReference type="EMBL" id="CABDUW010001480">
    <property type="protein sequence ID" value="VTJ81959.1"/>
    <property type="molecule type" value="Genomic_DNA"/>
</dbReference>
<organism evidence="2 3">
    <name type="scientific">Marmota monax</name>
    <name type="common">Woodchuck</name>
    <dbReference type="NCBI Taxonomy" id="9995"/>
    <lineage>
        <taxon>Eukaryota</taxon>
        <taxon>Metazoa</taxon>
        <taxon>Chordata</taxon>
        <taxon>Craniata</taxon>
        <taxon>Vertebrata</taxon>
        <taxon>Euteleostomi</taxon>
        <taxon>Mammalia</taxon>
        <taxon>Eutheria</taxon>
        <taxon>Euarchontoglires</taxon>
        <taxon>Glires</taxon>
        <taxon>Rodentia</taxon>
        <taxon>Sciuromorpha</taxon>
        <taxon>Sciuridae</taxon>
        <taxon>Xerinae</taxon>
        <taxon>Marmotini</taxon>
        <taxon>Marmota</taxon>
    </lineage>
</organism>
<evidence type="ECO:0000256" key="1">
    <source>
        <dbReference type="SAM" id="MobiDB-lite"/>
    </source>
</evidence>
<gene>
    <name evidence="2" type="ORF">MONAX_5E029040</name>
</gene>
<dbReference type="AlphaFoldDB" id="A0A5E4CLH6"/>
<name>A0A5E4CLH6_MARMO</name>
<dbReference type="Proteomes" id="UP000335636">
    <property type="component" value="Unassembled WGS sequence"/>
</dbReference>
<evidence type="ECO:0000313" key="2">
    <source>
        <dbReference type="EMBL" id="VTJ81959.1"/>
    </source>
</evidence>
<proteinExistence type="predicted"/>
<feature type="compositionally biased region" description="Pro residues" evidence="1">
    <location>
        <begin position="101"/>
        <end position="110"/>
    </location>
</feature>
<feature type="compositionally biased region" description="Low complexity" evidence="1">
    <location>
        <begin position="33"/>
        <end position="45"/>
    </location>
</feature>